<reference evidence="12" key="1">
    <citation type="submission" date="2021-02" db="EMBL/GenBank/DDBJ databases">
        <authorList>
            <person name="Dougan E. K."/>
            <person name="Rhodes N."/>
            <person name="Thang M."/>
            <person name="Chan C."/>
        </authorList>
    </citation>
    <scope>NUCLEOTIDE SEQUENCE</scope>
</reference>
<keyword evidence="10" id="KW-1133">Transmembrane helix</keyword>
<keyword evidence="4" id="KW-0418">Kinase</keyword>
<accession>A0A812TCH5</accession>
<feature type="region of interest" description="Disordered" evidence="9">
    <location>
        <begin position="1133"/>
        <end position="1170"/>
    </location>
</feature>
<dbReference type="CDD" id="cd14014">
    <property type="entry name" value="STKc_PknB_like"/>
    <property type="match status" value="1"/>
</dbReference>
<keyword evidence="10" id="KW-0812">Transmembrane</keyword>
<dbReference type="GO" id="GO:0005524">
    <property type="term" value="F:ATP binding"/>
    <property type="evidence" value="ECO:0007669"/>
    <property type="project" value="UniProtKB-KW"/>
</dbReference>
<feature type="transmembrane region" description="Helical" evidence="10">
    <location>
        <begin position="214"/>
        <end position="232"/>
    </location>
</feature>
<organism evidence="12 13">
    <name type="scientific">Symbiodinium natans</name>
    <dbReference type="NCBI Taxonomy" id="878477"/>
    <lineage>
        <taxon>Eukaryota</taxon>
        <taxon>Sar</taxon>
        <taxon>Alveolata</taxon>
        <taxon>Dinophyceae</taxon>
        <taxon>Suessiales</taxon>
        <taxon>Symbiodiniaceae</taxon>
        <taxon>Symbiodinium</taxon>
    </lineage>
</organism>
<dbReference type="InterPro" id="IPR011009">
    <property type="entry name" value="Kinase-like_dom_sf"/>
</dbReference>
<feature type="binding site" evidence="7">
    <location>
        <position position="1915"/>
    </location>
    <ligand>
        <name>ATP</name>
        <dbReference type="ChEBI" id="CHEBI:30616"/>
    </ligand>
</feature>
<dbReference type="Proteomes" id="UP000604046">
    <property type="component" value="Unassembled WGS sequence"/>
</dbReference>
<feature type="compositionally biased region" description="Basic residues" evidence="9">
    <location>
        <begin position="1134"/>
        <end position="1151"/>
    </location>
</feature>
<feature type="binding site" evidence="7">
    <location>
        <begin position="1901"/>
        <end position="1902"/>
    </location>
    <ligand>
        <name>ATP</name>
        <dbReference type="ChEBI" id="CHEBI:30616"/>
    </ligand>
</feature>
<keyword evidence="10" id="KW-0472">Membrane</keyword>
<evidence type="ECO:0000259" key="11">
    <source>
        <dbReference type="PROSITE" id="PS50011"/>
    </source>
</evidence>
<evidence type="ECO:0000313" key="12">
    <source>
        <dbReference type="EMBL" id="CAE7517247.1"/>
    </source>
</evidence>
<feature type="transmembrane region" description="Helical" evidence="10">
    <location>
        <begin position="442"/>
        <end position="461"/>
    </location>
</feature>
<evidence type="ECO:0000256" key="9">
    <source>
        <dbReference type="SAM" id="MobiDB-lite"/>
    </source>
</evidence>
<dbReference type="PROSITE" id="PS50011">
    <property type="entry name" value="PROTEIN_KINASE_DOM"/>
    <property type="match status" value="1"/>
</dbReference>
<comment type="caution">
    <text evidence="12">The sequence shown here is derived from an EMBL/GenBank/DDBJ whole genome shotgun (WGS) entry which is preliminary data.</text>
</comment>
<dbReference type="OrthoDB" id="406767at2759"/>
<proteinExistence type="predicted"/>
<feature type="region of interest" description="Disordered" evidence="9">
    <location>
        <begin position="709"/>
        <end position="728"/>
    </location>
</feature>
<evidence type="ECO:0000313" key="13">
    <source>
        <dbReference type="Proteomes" id="UP000604046"/>
    </source>
</evidence>
<feature type="domain" description="Protein kinase" evidence="11">
    <location>
        <begin position="1764"/>
        <end position="2030"/>
    </location>
</feature>
<evidence type="ECO:0000256" key="2">
    <source>
        <dbReference type="ARBA" id="ARBA00022679"/>
    </source>
</evidence>
<name>A0A812TCH5_9DINO</name>
<gene>
    <name evidence="12" type="primary">PEPKR2</name>
    <name evidence="12" type="ORF">SNAT2548_LOCUS28952</name>
</gene>
<evidence type="ECO:0000256" key="10">
    <source>
        <dbReference type="SAM" id="Phobius"/>
    </source>
</evidence>
<dbReference type="Pfam" id="PF00069">
    <property type="entry name" value="Pkinase"/>
    <property type="match status" value="1"/>
</dbReference>
<sequence>MLRDSRVSRRYTTLEAVALHESVPPDRWCVTYADLKYLKQEVRRAVSEGELRPSERDVEDRALPPSDEVHGPSIYLVNEKHIMPVTEQAGKVSWALMRHPEGLDCDLFISHAWQEGIFEFLSKVLFSWPAGARHAWCCMLANPQNLDIGALLQSPGNSPFALALQASTYVLVVPNRECSVYTRIWCCYEAYCAHETGKTILIARRSNRKEMGTALFRTLLLGLTGVIAAVILKSWKHTACHTDAHHVISILAVCLAVASAVAGTTLQHNGCRSVLNGLGALAAGLLTVHWRTVHGFLALPGFQEIDIALAAQRVLLGFFTLLFCLMEVDRVNSLSRAEEALQLQRGFRGSIAHATCSRAEDAARIHAEIGANTEAVDYAIRVLLAAGMSTPTLRQVARAGVGIHEAGHAEISVPVLALVPFGLIAALRLLDDIVCPHPWVHVVIQSLPVACRVLLAIVIYRSSWDERCFIMKLMTRLLAVYILVMFPVVMFWEWKNLLQDRPQQAFLGALFFLTTSGFALLGMKGTLALPYCGPCLLQLFLGRGLHALRLDSDALQEAKCDSESAHEDRVEPESEMPRCSFFVLKIALMPYLCELTAVPAGWPLDTVLDAFVHSAWYGPWWDPGNAQRALEALAARLVELWAARPAEAAAWRGLSEDRSQERLAELLFQHARSERSRCVVGSFSEAGLERVAWSWTPLAAAEAEAEETARKRQKVEERGQEEQLREEKRQLGERLEAAEAELHSAKEVVAQVKLQNAQLSAGLDAAQAASTETQREIQAAKHECGLLADRLAAVEATAAHQARELQAAQDEGVAQKEWCEQLARRLEASEAEASRQQRDLQRLQDECAQHKENCDRLATCLAAVEAVSGNKPDLQSLLESSAVYKDRCEQLNTQLTKAEAKLETKLGQMQALWQEKGACQERCRQLERQLTRFGGHGAHAALACGASSSPESGLTEQMGYTMVDVDDDASSVLSCSSWFSVRPHCFMSDAIFKTRSCGNDFFLPGGDLKKGSQVVAGDDATILKVVANPELCRASEVVDLQAGAATLRVTPDHLVQVPVPDATGESGKIAENRDYDFLAAGDLKVGDHVMLDSGEPVVLASVDRRPADCEVLKIVFEPDLPVAVFSSPPCILSKGHKRKPSTRRGKDKNRGRSQGTADQPDGTMDGGASIPMTAGDYMESCFDLDPVQTWLTVLDLAQKIAGLSKPEVPCPGAGGHLYDVREPLVEAPASLRSLLHGVTSPGCQPLDGCGCWEEKVCSSCSLSACGIEHLRSVRPLSGGTNRLRQDLAAAYGLEDSTGRRWALKLADQEQGSYNRAVQASQLAHVLGVPTPRVLQVSPASCPAVFQHEDLKEAAAEFHSQKKQWALLQEFVSERDDLPCTTSSQPFWVQIGEIAMFDWLTGRNDLFNDLLVGGEMALEENMAMNKDNIVTTPSQAVEIDLGFSEPCCLDDFVQILEGLGHRRLSWVSSHILVLMCEGRRGGLGAGTCATAFGQYGAPGILKGWHSQISKIQIERGLAELALRALALAGRDAWSYPTNATLGLLQQKWPPITGRAVVEKLRAEEAAAIEKSLSVGQKCCSVDCQYRGSFWMWHSCGQKALKTVPAEHGCNIKLSDFSRALHCTPICNGAKKVWGSVSETRFVVAGPRCLEEPFSDRRVHSLDGLRHVLDEAARSMGQLPWEHMQQDSICLTAVGIQTVIAVNRFAYLWNGRTSCARMLVAPEVEKTDAHRPVWLLMGHFHSDSLQHFLQSLSRRGAIRWDLQETYDTVRPCGQGLHGTVFVGEFKASPSKRTSRSRGRRVAVKVTDSDEDYVRREVRFMSETGEHPNIVSLLGVFGVEKGDASGQRTRYALVMELGSRGDLGARLARGALPRRRGIETMIGVTSALAFLHSRRVVHRDVKPENVILHADHRPMLVDFSIAASLDDPSALRRSGGSPGYAAPEIIEQRPHCEKVDVFGAGALWYTLLSGRLPFPGGSTKEILASSLRCDVALAMKSCPECCEPRVQSCLRGMLARQPSERPTALQCFTSIWQLSADARRNPTCVESMTFLASSGLAPELRAPDRPAPGASKELAEDLSPSTYASLMIEFVFKTFSFQRLHLFGTHQLLTVRAH</sequence>
<keyword evidence="2" id="KW-0808">Transferase</keyword>
<dbReference type="InterPro" id="IPR000719">
    <property type="entry name" value="Prot_kinase_dom"/>
</dbReference>
<feature type="transmembrane region" description="Helical" evidence="10">
    <location>
        <begin position="411"/>
        <end position="430"/>
    </location>
</feature>
<dbReference type="PANTHER" id="PTHR24350">
    <property type="entry name" value="SERINE/THREONINE-PROTEIN KINASE IAL-RELATED"/>
    <property type="match status" value="1"/>
</dbReference>
<evidence type="ECO:0000256" key="6">
    <source>
        <dbReference type="PIRSR" id="PIRSR630616-1"/>
    </source>
</evidence>
<feature type="transmembrane region" description="Helical" evidence="10">
    <location>
        <begin position="473"/>
        <end position="492"/>
    </location>
</feature>
<evidence type="ECO:0000256" key="5">
    <source>
        <dbReference type="ARBA" id="ARBA00022840"/>
    </source>
</evidence>
<keyword evidence="5 7" id="KW-0067">ATP-binding</keyword>
<dbReference type="SUPFAM" id="SSF56112">
    <property type="entry name" value="Protein kinase-like (PK-like)"/>
    <property type="match status" value="1"/>
</dbReference>
<dbReference type="PROSITE" id="PS00108">
    <property type="entry name" value="PROTEIN_KINASE_ST"/>
    <property type="match status" value="1"/>
</dbReference>
<evidence type="ECO:0000256" key="8">
    <source>
        <dbReference type="PIRSR" id="PIRSR630616-3"/>
    </source>
</evidence>
<feature type="transmembrane region" description="Helical" evidence="10">
    <location>
        <begin position="244"/>
        <end position="262"/>
    </location>
</feature>
<dbReference type="Gene3D" id="1.10.510.10">
    <property type="entry name" value="Transferase(Phosphotransferase) domain 1"/>
    <property type="match status" value="1"/>
</dbReference>
<dbReference type="InterPro" id="IPR030616">
    <property type="entry name" value="Aur-like"/>
</dbReference>
<dbReference type="SMART" id="SM00220">
    <property type="entry name" value="S_TKc"/>
    <property type="match status" value="1"/>
</dbReference>
<feature type="transmembrane region" description="Helical" evidence="10">
    <location>
        <begin position="305"/>
        <end position="326"/>
    </location>
</feature>
<evidence type="ECO:0000256" key="7">
    <source>
        <dbReference type="PIRSR" id="PIRSR630616-2"/>
    </source>
</evidence>
<protein>
    <submittedName>
        <fullName evidence="12">PEPKR2 protein</fullName>
    </submittedName>
</protein>
<keyword evidence="3 7" id="KW-0547">Nucleotide-binding</keyword>
<feature type="active site" description="Proton acceptor" evidence="6">
    <location>
        <position position="1897"/>
    </location>
</feature>
<evidence type="ECO:0000256" key="4">
    <source>
        <dbReference type="ARBA" id="ARBA00022777"/>
    </source>
</evidence>
<dbReference type="EMBL" id="CAJNDS010002538">
    <property type="protein sequence ID" value="CAE7517247.1"/>
    <property type="molecule type" value="Genomic_DNA"/>
</dbReference>
<evidence type="ECO:0000256" key="1">
    <source>
        <dbReference type="ARBA" id="ARBA00022527"/>
    </source>
</evidence>
<keyword evidence="13" id="KW-1185">Reference proteome</keyword>
<evidence type="ECO:0000256" key="3">
    <source>
        <dbReference type="ARBA" id="ARBA00022741"/>
    </source>
</evidence>
<feature type="transmembrane region" description="Helical" evidence="10">
    <location>
        <begin position="274"/>
        <end position="293"/>
    </location>
</feature>
<dbReference type="InterPro" id="IPR008271">
    <property type="entry name" value="Ser/Thr_kinase_AS"/>
</dbReference>
<feature type="cross-link" description="Glycyl lysine isopeptide (Lys-Gly) (interchain with G-Cter in SUMO2)" evidence="8">
    <location>
        <position position="1899"/>
    </location>
</feature>
<dbReference type="GO" id="GO:0004674">
    <property type="term" value="F:protein serine/threonine kinase activity"/>
    <property type="evidence" value="ECO:0007669"/>
    <property type="project" value="UniProtKB-KW"/>
</dbReference>
<keyword evidence="1" id="KW-0723">Serine/threonine-protein kinase</keyword>